<organism evidence="2 3">
    <name type="scientific">Didymodactylos carnosus</name>
    <dbReference type="NCBI Taxonomy" id="1234261"/>
    <lineage>
        <taxon>Eukaryota</taxon>
        <taxon>Metazoa</taxon>
        <taxon>Spiralia</taxon>
        <taxon>Gnathifera</taxon>
        <taxon>Rotifera</taxon>
        <taxon>Eurotatoria</taxon>
        <taxon>Bdelloidea</taxon>
        <taxon>Philodinida</taxon>
        <taxon>Philodinidae</taxon>
        <taxon>Didymodactylos</taxon>
    </lineage>
</organism>
<dbReference type="AlphaFoldDB" id="A0A8S2JBU2"/>
<dbReference type="Proteomes" id="UP000677228">
    <property type="component" value="Unassembled WGS sequence"/>
</dbReference>
<accession>A0A8S2JBU2</accession>
<protein>
    <submittedName>
        <fullName evidence="2">Uncharacterized protein</fullName>
    </submittedName>
</protein>
<comment type="caution">
    <text evidence="2">The sequence shown here is derived from an EMBL/GenBank/DDBJ whole genome shotgun (WGS) entry which is preliminary data.</text>
</comment>
<proteinExistence type="predicted"/>
<name>A0A8S2JBU2_9BILA</name>
<sequence length="365" mass="42517">RISAVNDTVKYGTYYCRHIYGQFTAIYVAYFDVYGAVNRRISPFMAVYGDRNGYRKHGPGQLKDEEISIYFTDAILPEAEKWDDEHGYGIIDLIRYSIIDRLENKRQCPLTPFDTSRQNQWIDQVCQSVRDGELSYMRHLQVYFTDDYLNTSDEKDLQNSMTIFKNKSTDEQMFFYHGTTEIRAQSIIASGIHLVTRGSRPGDFGFRFYTTNNFIEALRHAKNRAIRTDGEQRPACLIFSISKNEFNNHQVVRLLYEEKEEQLIREIMDENSFSNNNIFQWQIFVYKCLNNDPPLPLIHNKDTIIGPISANLKDIILGYKPIKRKGRSIPTQTAIISMKLAYVLLDGLKGVIIWAFTIHPQIPRE</sequence>
<evidence type="ECO:0000313" key="1">
    <source>
        <dbReference type="EMBL" id="CAF1034448.1"/>
    </source>
</evidence>
<gene>
    <name evidence="1" type="ORF">OVA965_LOCUS16159</name>
    <name evidence="2" type="ORF">TMI583_LOCUS16169</name>
</gene>
<dbReference type="Proteomes" id="UP000682733">
    <property type="component" value="Unassembled WGS sequence"/>
</dbReference>
<evidence type="ECO:0000313" key="2">
    <source>
        <dbReference type="EMBL" id="CAF3802810.1"/>
    </source>
</evidence>
<dbReference type="Gene3D" id="3.90.175.10">
    <property type="entry name" value="Diphtheria Toxin, domain 1"/>
    <property type="match status" value="1"/>
</dbReference>
<evidence type="ECO:0000313" key="3">
    <source>
        <dbReference type="Proteomes" id="UP000682733"/>
    </source>
</evidence>
<dbReference type="EMBL" id="CAJOBA010007458">
    <property type="protein sequence ID" value="CAF3802810.1"/>
    <property type="molecule type" value="Genomic_DNA"/>
</dbReference>
<feature type="non-terminal residue" evidence="2">
    <location>
        <position position="1"/>
    </location>
</feature>
<reference evidence="2" key="1">
    <citation type="submission" date="2021-02" db="EMBL/GenBank/DDBJ databases">
        <authorList>
            <person name="Nowell W R."/>
        </authorList>
    </citation>
    <scope>NUCLEOTIDE SEQUENCE</scope>
</reference>
<dbReference type="EMBL" id="CAJNOK010007445">
    <property type="protein sequence ID" value="CAF1034448.1"/>
    <property type="molecule type" value="Genomic_DNA"/>
</dbReference>